<dbReference type="PROSITE" id="PS51671">
    <property type="entry name" value="ACT"/>
    <property type="match status" value="1"/>
</dbReference>
<dbReference type="InterPro" id="IPR008242">
    <property type="entry name" value="Chor_mutase/pphenate_deHydtase"/>
</dbReference>
<evidence type="ECO:0000313" key="14">
    <source>
        <dbReference type="Proteomes" id="UP000278746"/>
    </source>
</evidence>
<feature type="domain" description="ACT" evidence="12">
    <location>
        <begin position="205"/>
        <end position="282"/>
    </location>
</feature>
<evidence type="ECO:0000259" key="12">
    <source>
        <dbReference type="PROSITE" id="PS51671"/>
    </source>
</evidence>
<dbReference type="Gene3D" id="3.30.70.260">
    <property type="match status" value="1"/>
</dbReference>
<dbReference type="Proteomes" id="UP000278746">
    <property type="component" value="Unassembled WGS sequence"/>
</dbReference>
<dbReference type="InterPro" id="IPR002912">
    <property type="entry name" value="ACT_dom"/>
</dbReference>
<protein>
    <recommendedName>
        <fullName evidence="3 10">Prephenate dehydratase</fullName>
        <shortName evidence="10">PDT</shortName>
        <ecNumber evidence="2 10">4.2.1.51</ecNumber>
    </recommendedName>
</protein>
<organism evidence="13 14">
    <name type="scientific">Alteribacter keqinensis</name>
    <dbReference type="NCBI Taxonomy" id="2483800"/>
    <lineage>
        <taxon>Bacteria</taxon>
        <taxon>Bacillati</taxon>
        <taxon>Bacillota</taxon>
        <taxon>Bacilli</taxon>
        <taxon>Bacillales</taxon>
        <taxon>Bacillaceae</taxon>
        <taxon>Alteribacter</taxon>
    </lineage>
</organism>
<dbReference type="UniPathway" id="UPA00121">
    <property type="reaction ID" value="UER00345"/>
</dbReference>
<dbReference type="PROSITE" id="PS00858">
    <property type="entry name" value="PREPHENATE_DEHYDR_2"/>
    <property type="match status" value="1"/>
</dbReference>
<dbReference type="PANTHER" id="PTHR21022:SF19">
    <property type="entry name" value="PREPHENATE DEHYDRATASE-RELATED"/>
    <property type="match status" value="1"/>
</dbReference>
<evidence type="ECO:0000256" key="5">
    <source>
        <dbReference type="ARBA" id="ARBA00023141"/>
    </source>
</evidence>
<dbReference type="GO" id="GO:0005737">
    <property type="term" value="C:cytoplasm"/>
    <property type="evidence" value="ECO:0007669"/>
    <property type="project" value="TreeGrafter"/>
</dbReference>
<evidence type="ECO:0000259" key="11">
    <source>
        <dbReference type="PROSITE" id="PS51171"/>
    </source>
</evidence>
<dbReference type="SUPFAM" id="SSF53850">
    <property type="entry name" value="Periplasmic binding protein-like II"/>
    <property type="match status" value="1"/>
</dbReference>
<evidence type="ECO:0000256" key="10">
    <source>
        <dbReference type="RuleBase" id="RU361254"/>
    </source>
</evidence>
<gene>
    <name evidence="10 13" type="primary">pheA</name>
    <name evidence="13" type="ORF">EBO34_01845</name>
</gene>
<keyword evidence="14" id="KW-1185">Reference proteome</keyword>
<evidence type="ECO:0000256" key="3">
    <source>
        <dbReference type="ARBA" id="ARBA00021872"/>
    </source>
</evidence>
<keyword evidence="4 10" id="KW-0028">Amino-acid biosynthesis</keyword>
<dbReference type="PROSITE" id="PS00857">
    <property type="entry name" value="PREPHENATE_DEHYDR_1"/>
    <property type="match status" value="1"/>
</dbReference>
<dbReference type="NCBIfam" id="NF008865">
    <property type="entry name" value="PRK11898.1"/>
    <property type="match status" value="1"/>
</dbReference>
<name>A0A3M7TVF1_9BACI</name>
<dbReference type="FunFam" id="3.30.70.260:FF:000012">
    <property type="entry name" value="Prephenate dehydratase"/>
    <property type="match status" value="1"/>
</dbReference>
<dbReference type="InterPro" id="IPR045865">
    <property type="entry name" value="ACT-like_dom_sf"/>
</dbReference>
<evidence type="ECO:0000256" key="1">
    <source>
        <dbReference type="ARBA" id="ARBA00004741"/>
    </source>
</evidence>
<comment type="caution">
    <text evidence="13">The sequence shown here is derived from an EMBL/GenBank/DDBJ whole genome shotgun (WGS) entry which is preliminary data.</text>
</comment>
<evidence type="ECO:0000256" key="2">
    <source>
        <dbReference type="ARBA" id="ARBA00013147"/>
    </source>
</evidence>
<keyword evidence="5 10" id="KW-0057">Aromatic amino acid biosynthesis</keyword>
<feature type="site" description="Essential for prephenate dehydratase activity" evidence="9">
    <location>
        <position position="176"/>
    </location>
</feature>
<feature type="domain" description="Prephenate dehydratase" evidence="11">
    <location>
        <begin position="2"/>
        <end position="183"/>
    </location>
</feature>
<dbReference type="CDD" id="cd04905">
    <property type="entry name" value="ACT_CM-PDT"/>
    <property type="match status" value="1"/>
</dbReference>
<dbReference type="PROSITE" id="PS51171">
    <property type="entry name" value="PREPHENATE_DEHYDR_3"/>
    <property type="match status" value="1"/>
</dbReference>
<reference evidence="13 14" key="1">
    <citation type="submission" date="2018-10" db="EMBL/GenBank/DDBJ databases">
        <title>Bacillus Keqinensis sp. nov., a moderately halophilic bacterium isolated from a saline-alkaline lake.</title>
        <authorList>
            <person name="Wang H."/>
        </authorList>
    </citation>
    <scope>NUCLEOTIDE SEQUENCE [LARGE SCALE GENOMIC DNA]</scope>
    <source>
        <strain evidence="13 14">KQ-3</strain>
    </source>
</reference>
<evidence type="ECO:0000256" key="4">
    <source>
        <dbReference type="ARBA" id="ARBA00022605"/>
    </source>
</evidence>
<dbReference type="EC" id="4.2.1.51" evidence="2 10"/>
<dbReference type="CDD" id="cd13633">
    <property type="entry name" value="PBP2_Sa-PDT_like"/>
    <property type="match status" value="1"/>
</dbReference>
<dbReference type="OrthoDB" id="9802281at2"/>
<dbReference type="InterPro" id="IPR018528">
    <property type="entry name" value="Preph_deHydtase_CS"/>
</dbReference>
<dbReference type="EMBL" id="RHIB01000001">
    <property type="protein sequence ID" value="RNA68734.1"/>
    <property type="molecule type" value="Genomic_DNA"/>
</dbReference>
<evidence type="ECO:0000256" key="7">
    <source>
        <dbReference type="ARBA" id="ARBA00023239"/>
    </source>
</evidence>
<dbReference type="SUPFAM" id="SSF55021">
    <property type="entry name" value="ACT-like"/>
    <property type="match status" value="1"/>
</dbReference>
<evidence type="ECO:0000256" key="6">
    <source>
        <dbReference type="ARBA" id="ARBA00023222"/>
    </source>
</evidence>
<sequence>MNVGFLGPAGSFSHVASQTLFPDALHKPYSTIPDSIDAAKEGQINIAVVPLENTIEGSVNITLDYILHYQKLEIIKELTIPIDQHLMVHPDWSSSWQDKITTVFSHPHAVAQCHLFIRKNLPDAKVEHIDSTAAAAKYVSEHPDEPVAAIANKGAAGIYRLDVVQNRINDYQNNHTRFVALSEKTITTKRTIGRTCSQTGIKTTLVITLPEDHSGALHQVLSAFSWRRLNLTKIESRPMKTGLGNYFFIIDVEKELDDILLPGAIKEIEALGCGVSVLGSYPCYLQKT</sequence>
<dbReference type="GO" id="GO:0009094">
    <property type="term" value="P:L-phenylalanine biosynthetic process"/>
    <property type="evidence" value="ECO:0007669"/>
    <property type="project" value="UniProtKB-UniPathway"/>
</dbReference>
<dbReference type="Pfam" id="PF01842">
    <property type="entry name" value="ACT"/>
    <property type="match status" value="1"/>
</dbReference>
<dbReference type="FunFam" id="3.40.190.10:FF:000034">
    <property type="entry name" value="Chorismate mutase/prephenate dehydratase"/>
    <property type="match status" value="1"/>
</dbReference>
<keyword evidence="7 10" id="KW-0456">Lyase</keyword>
<comment type="catalytic activity">
    <reaction evidence="8 10">
        <text>prephenate + H(+) = 3-phenylpyruvate + CO2 + H2O</text>
        <dbReference type="Rhea" id="RHEA:21648"/>
        <dbReference type="ChEBI" id="CHEBI:15377"/>
        <dbReference type="ChEBI" id="CHEBI:15378"/>
        <dbReference type="ChEBI" id="CHEBI:16526"/>
        <dbReference type="ChEBI" id="CHEBI:18005"/>
        <dbReference type="ChEBI" id="CHEBI:29934"/>
        <dbReference type="EC" id="4.2.1.51"/>
    </reaction>
</comment>
<dbReference type="Pfam" id="PF00800">
    <property type="entry name" value="PDT"/>
    <property type="match status" value="1"/>
</dbReference>
<dbReference type="GO" id="GO:0004664">
    <property type="term" value="F:prephenate dehydratase activity"/>
    <property type="evidence" value="ECO:0007669"/>
    <property type="project" value="UniProtKB-UniRule"/>
</dbReference>
<proteinExistence type="predicted"/>
<keyword evidence="6 10" id="KW-0584">Phenylalanine biosynthesis</keyword>
<dbReference type="InterPro" id="IPR001086">
    <property type="entry name" value="Preph_deHydtase"/>
</dbReference>
<dbReference type="PANTHER" id="PTHR21022">
    <property type="entry name" value="PREPHENATE DEHYDRATASE P PROTEIN"/>
    <property type="match status" value="1"/>
</dbReference>
<evidence type="ECO:0000313" key="13">
    <source>
        <dbReference type="EMBL" id="RNA68734.1"/>
    </source>
</evidence>
<dbReference type="PIRSF" id="PIRSF001500">
    <property type="entry name" value="Chor_mut_pdt_Ppr"/>
    <property type="match status" value="1"/>
</dbReference>
<dbReference type="Gene3D" id="3.40.190.10">
    <property type="entry name" value="Periplasmic binding protein-like II"/>
    <property type="match status" value="2"/>
</dbReference>
<accession>A0A3M7TVF1</accession>
<evidence type="ECO:0000256" key="9">
    <source>
        <dbReference type="PIRSR" id="PIRSR001500-2"/>
    </source>
</evidence>
<dbReference type="AlphaFoldDB" id="A0A3M7TVF1"/>
<dbReference type="FunFam" id="3.40.190.10:FF:000064">
    <property type="entry name" value="Prephenate dehydratase"/>
    <property type="match status" value="1"/>
</dbReference>
<comment type="pathway">
    <text evidence="1 10">Amino-acid biosynthesis; L-phenylalanine biosynthesis; phenylpyruvate from prephenate: step 1/1.</text>
</comment>
<dbReference type="RefSeq" id="WP_122896259.1">
    <property type="nucleotide sequence ID" value="NZ_RHIB01000001.1"/>
</dbReference>
<evidence type="ECO:0000256" key="8">
    <source>
        <dbReference type="ARBA" id="ARBA00047848"/>
    </source>
</evidence>